<protein>
    <recommendedName>
        <fullName evidence="1">ESAT-6-like protein</fullName>
    </recommendedName>
</protein>
<organism evidence="3 4">
    <name type="scientific">Mycolicibacterium iranicum</name>
    <name type="common">Mycobacterium iranicum</name>
    <dbReference type="NCBI Taxonomy" id="912594"/>
    <lineage>
        <taxon>Bacteria</taxon>
        <taxon>Bacillati</taxon>
        <taxon>Actinomycetota</taxon>
        <taxon>Actinomycetes</taxon>
        <taxon>Mycobacteriales</taxon>
        <taxon>Mycobacteriaceae</taxon>
        <taxon>Mycolicibacterium</taxon>
    </lineage>
</organism>
<evidence type="ECO:0000313" key="2">
    <source>
        <dbReference type="EMBL" id="MCZ0729187.1"/>
    </source>
</evidence>
<accession>A0A1X1WV14</accession>
<evidence type="ECO:0000313" key="5">
    <source>
        <dbReference type="Proteomes" id="UP001084650"/>
    </source>
</evidence>
<proteinExistence type="inferred from homology"/>
<dbReference type="AlphaFoldDB" id="A0A1X1WV14"/>
<dbReference type="InterPro" id="IPR036689">
    <property type="entry name" value="ESAT-6-like_sf"/>
</dbReference>
<evidence type="ECO:0000313" key="3">
    <source>
        <dbReference type="EMBL" id="ORV90392.1"/>
    </source>
</evidence>
<gene>
    <name evidence="3" type="ORF">AWC12_06440</name>
    <name evidence="2" type="ORF">OY187_14120</name>
</gene>
<dbReference type="EMBL" id="LQPC01000020">
    <property type="protein sequence ID" value="ORV90392.1"/>
    <property type="molecule type" value="Genomic_DNA"/>
</dbReference>
<evidence type="ECO:0000313" key="4">
    <source>
        <dbReference type="Proteomes" id="UP000193622"/>
    </source>
</evidence>
<dbReference type="Gene3D" id="1.10.287.1060">
    <property type="entry name" value="ESAT-6-like"/>
    <property type="match status" value="1"/>
</dbReference>
<comment type="caution">
    <text evidence="3">The sequence shown here is derived from an EMBL/GenBank/DDBJ whole genome shotgun (WGS) entry which is preliminary data.</text>
</comment>
<dbReference type="InterPro" id="IPR010310">
    <property type="entry name" value="T7SS_ESAT-6-like"/>
</dbReference>
<evidence type="ECO:0000256" key="1">
    <source>
        <dbReference type="RuleBase" id="RU362001"/>
    </source>
</evidence>
<comment type="similarity">
    <text evidence="1">Belongs to the WXG100 family.</text>
</comment>
<reference evidence="2" key="2">
    <citation type="submission" date="2022-12" db="EMBL/GenBank/DDBJ databases">
        <title>Whole genome sequence of Mycolicibacterium iranicum strain SBH312.</title>
        <authorList>
            <person name="Jani J."/>
            <person name="Arifin Mustapha Z."/>
            <person name="Ahmed K."/>
            <person name="Kai Ling C."/>
        </authorList>
    </citation>
    <scope>NUCLEOTIDE SEQUENCE</scope>
    <source>
        <strain evidence="2">SBH312</strain>
    </source>
</reference>
<dbReference type="Pfam" id="PF06013">
    <property type="entry name" value="WXG100"/>
    <property type="match status" value="1"/>
</dbReference>
<reference evidence="3 4" key="1">
    <citation type="submission" date="2016-01" db="EMBL/GenBank/DDBJ databases">
        <title>The new phylogeny of the genus Mycobacterium.</title>
        <authorList>
            <person name="Tarcisio F."/>
            <person name="Conor M."/>
            <person name="Antonella G."/>
            <person name="Elisabetta G."/>
            <person name="Giulia F.S."/>
            <person name="Sara T."/>
            <person name="Anna F."/>
            <person name="Clotilde B."/>
            <person name="Roberto B."/>
            <person name="Veronica D.S."/>
            <person name="Fabio R."/>
            <person name="Monica P."/>
            <person name="Olivier J."/>
            <person name="Enrico T."/>
            <person name="Nicola S."/>
        </authorList>
    </citation>
    <scope>NUCLEOTIDE SEQUENCE [LARGE SCALE GENOMIC DNA]</scope>
    <source>
        <strain evidence="3 4">DSM 45541</strain>
    </source>
</reference>
<dbReference type="SUPFAM" id="SSF140453">
    <property type="entry name" value="EsxAB dimer-like"/>
    <property type="match status" value="1"/>
</dbReference>
<keyword evidence="5" id="KW-1185">Reference proteome</keyword>
<dbReference type="Proteomes" id="UP001084650">
    <property type="component" value="Unassembled WGS sequence"/>
</dbReference>
<dbReference type="Proteomes" id="UP000193622">
    <property type="component" value="Unassembled WGS sequence"/>
</dbReference>
<dbReference type="NCBIfam" id="TIGR03930">
    <property type="entry name" value="WXG100_ESAT6"/>
    <property type="match status" value="1"/>
</dbReference>
<dbReference type="EMBL" id="JAPQYE010000005">
    <property type="protein sequence ID" value="MCZ0729187.1"/>
    <property type="molecule type" value="Genomic_DNA"/>
</dbReference>
<dbReference type="RefSeq" id="WP_024446263.1">
    <property type="nucleotide sequence ID" value="NZ_JAPQYE010000005.1"/>
</dbReference>
<sequence>MTETLSYDFGEIEYTVRQEIHSTSARFNAALEDLRAQIAPLQATWTREAADAYRVEQTRWEQSAGALNEILISLGNAVRDGSDDVADTDRRAANAWGF</sequence>
<name>A0A1X1WV14_MYCIR</name>